<sequence>MRYNGVMADIDVSSLQPGQSESNESGERMGRSAGGHLVQLRKRVSEPGFVVTADVESRPEAPSEVITHEWASANVAFERLMREC</sequence>
<gene>
    <name evidence="2" type="ORF">GCM10009533_15730</name>
</gene>
<name>A0ABP3MF31_SACER</name>
<proteinExistence type="predicted"/>
<feature type="region of interest" description="Disordered" evidence="1">
    <location>
        <begin position="1"/>
        <end position="37"/>
    </location>
</feature>
<keyword evidence="3" id="KW-1185">Reference proteome</keyword>
<evidence type="ECO:0000313" key="2">
    <source>
        <dbReference type="EMBL" id="GAA0517465.1"/>
    </source>
</evidence>
<dbReference type="Proteomes" id="UP001500729">
    <property type="component" value="Unassembled WGS sequence"/>
</dbReference>
<evidence type="ECO:0000256" key="1">
    <source>
        <dbReference type="SAM" id="MobiDB-lite"/>
    </source>
</evidence>
<reference evidence="3" key="1">
    <citation type="journal article" date="2019" name="Int. J. Syst. Evol. Microbiol.">
        <title>The Global Catalogue of Microorganisms (GCM) 10K type strain sequencing project: providing services to taxonomists for standard genome sequencing and annotation.</title>
        <authorList>
            <consortium name="The Broad Institute Genomics Platform"/>
            <consortium name="The Broad Institute Genome Sequencing Center for Infectious Disease"/>
            <person name="Wu L."/>
            <person name="Ma J."/>
        </authorList>
    </citation>
    <scope>NUCLEOTIDE SEQUENCE [LARGE SCALE GENOMIC DNA]</scope>
    <source>
        <strain evidence="3">JCM 10303</strain>
    </source>
</reference>
<organism evidence="2 3">
    <name type="scientific">Saccharopolyspora erythraea</name>
    <name type="common">Streptomyces erythraeus</name>
    <dbReference type="NCBI Taxonomy" id="1836"/>
    <lineage>
        <taxon>Bacteria</taxon>
        <taxon>Bacillati</taxon>
        <taxon>Actinomycetota</taxon>
        <taxon>Actinomycetes</taxon>
        <taxon>Pseudonocardiales</taxon>
        <taxon>Pseudonocardiaceae</taxon>
        <taxon>Saccharopolyspora</taxon>
    </lineage>
</organism>
<dbReference type="EMBL" id="BAAAGS010000007">
    <property type="protein sequence ID" value="GAA0517465.1"/>
    <property type="molecule type" value="Genomic_DNA"/>
</dbReference>
<accession>A0ABP3MF31</accession>
<comment type="caution">
    <text evidence="2">The sequence shown here is derived from an EMBL/GenBank/DDBJ whole genome shotgun (WGS) entry which is preliminary data.</text>
</comment>
<protein>
    <submittedName>
        <fullName evidence="2">Uncharacterized protein</fullName>
    </submittedName>
</protein>
<feature type="compositionally biased region" description="Polar residues" evidence="1">
    <location>
        <begin position="13"/>
        <end position="23"/>
    </location>
</feature>
<evidence type="ECO:0000313" key="3">
    <source>
        <dbReference type="Proteomes" id="UP001500729"/>
    </source>
</evidence>